<dbReference type="Pfam" id="PF02567">
    <property type="entry name" value="PhzC-PhzF"/>
    <property type="match status" value="1"/>
</dbReference>
<accession>A0AAD7IRK8</accession>
<sequence length="316" mass="34091">MASFADICKKTVSPGIGHIEFEILNAFTTNTFGGNPAAIVFLPNTLPNEILQQINDNFNKPIVVYVSPPKTLVPPKQGTAVFALRWFGPRNEMKICGHGTLAAAEAIFQRLDPFKEINTLEFETLSGLLSAQRVGDKIQMELPAGSTLPASIEESSLVEDVFARAVGRPSVGIRYMGYGGPGFTNYLLVEVDKSEKLGEWRPNVQHFAELAPRTQILVVTSASDTAGIAYETRMFAPSIGVGEDHVCGSAHCLNAPYWAAKAQDGGYTEGKAQHAKAVSIRGGEIWAEYFASSSRVKIRGNVKPVAVGTLDLSGIY</sequence>
<evidence type="ECO:0008006" key="5">
    <source>
        <dbReference type="Google" id="ProtNLM"/>
    </source>
</evidence>
<comment type="caution">
    <text evidence="3">The sequence shown here is derived from an EMBL/GenBank/DDBJ whole genome shotgun (WGS) entry which is preliminary data.</text>
</comment>
<dbReference type="SUPFAM" id="SSF54506">
    <property type="entry name" value="Diaminopimelate epimerase-like"/>
    <property type="match status" value="1"/>
</dbReference>
<reference evidence="3" key="1">
    <citation type="submission" date="2023-03" db="EMBL/GenBank/DDBJ databases">
        <title>Massive genome expansion in bonnet fungi (Mycena s.s.) driven by repeated elements and novel gene families across ecological guilds.</title>
        <authorList>
            <consortium name="Lawrence Berkeley National Laboratory"/>
            <person name="Harder C.B."/>
            <person name="Miyauchi S."/>
            <person name="Viragh M."/>
            <person name="Kuo A."/>
            <person name="Thoen E."/>
            <person name="Andreopoulos B."/>
            <person name="Lu D."/>
            <person name="Skrede I."/>
            <person name="Drula E."/>
            <person name="Henrissat B."/>
            <person name="Morin E."/>
            <person name="Kohler A."/>
            <person name="Barry K."/>
            <person name="LaButti K."/>
            <person name="Morin E."/>
            <person name="Salamov A."/>
            <person name="Lipzen A."/>
            <person name="Mereny Z."/>
            <person name="Hegedus B."/>
            <person name="Baldrian P."/>
            <person name="Stursova M."/>
            <person name="Weitz H."/>
            <person name="Taylor A."/>
            <person name="Grigoriev I.V."/>
            <person name="Nagy L.G."/>
            <person name="Martin F."/>
            <person name="Kauserud H."/>
        </authorList>
    </citation>
    <scope>NUCLEOTIDE SEQUENCE</scope>
    <source>
        <strain evidence="3">CBHHK182m</strain>
    </source>
</reference>
<dbReference type="NCBIfam" id="TIGR00654">
    <property type="entry name" value="PhzF_family"/>
    <property type="match status" value="1"/>
</dbReference>
<evidence type="ECO:0000313" key="3">
    <source>
        <dbReference type="EMBL" id="KAJ7747784.1"/>
    </source>
</evidence>
<name>A0AAD7IRK8_9AGAR</name>
<dbReference type="Proteomes" id="UP001215598">
    <property type="component" value="Unassembled WGS sequence"/>
</dbReference>
<dbReference type="EMBL" id="JARKIB010000075">
    <property type="protein sequence ID" value="KAJ7747784.1"/>
    <property type="molecule type" value="Genomic_DNA"/>
</dbReference>
<organism evidence="3 4">
    <name type="scientific">Mycena metata</name>
    <dbReference type="NCBI Taxonomy" id="1033252"/>
    <lineage>
        <taxon>Eukaryota</taxon>
        <taxon>Fungi</taxon>
        <taxon>Dikarya</taxon>
        <taxon>Basidiomycota</taxon>
        <taxon>Agaricomycotina</taxon>
        <taxon>Agaricomycetes</taxon>
        <taxon>Agaricomycetidae</taxon>
        <taxon>Agaricales</taxon>
        <taxon>Marasmiineae</taxon>
        <taxon>Mycenaceae</taxon>
        <taxon>Mycena</taxon>
    </lineage>
</organism>
<evidence type="ECO:0000256" key="1">
    <source>
        <dbReference type="ARBA" id="ARBA00008270"/>
    </source>
</evidence>
<evidence type="ECO:0000313" key="4">
    <source>
        <dbReference type="Proteomes" id="UP001215598"/>
    </source>
</evidence>
<dbReference type="PANTHER" id="PTHR13774:SF17">
    <property type="entry name" value="PHENAZINE BIOSYNTHESIS-LIKE DOMAIN-CONTAINING PROTEIN"/>
    <property type="match status" value="1"/>
</dbReference>
<dbReference type="PANTHER" id="PTHR13774">
    <property type="entry name" value="PHENAZINE BIOSYNTHESIS PROTEIN"/>
    <property type="match status" value="1"/>
</dbReference>
<keyword evidence="4" id="KW-1185">Reference proteome</keyword>
<gene>
    <name evidence="3" type="ORF">B0H16DRAFT_1554555</name>
</gene>
<dbReference type="GO" id="GO:0005737">
    <property type="term" value="C:cytoplasm"/>
    <property type="evidence" value="ECO:0007669"/>
    <property type="project" value="TreeGrafter"/>
</dbReference>
<keyword evidence="2" id="KW-0413">Isomerase</keyword>
<dbReference type="AlphaFoldDB" id="A0AAD7IRK8"/>
<dbReference type="PIRSF" id="PIRSF016184">
    <property type="entry name" value="PhzC_PhzF"/>
    <property type="match status" value="1"/>
</dbReference>
<proteinExistence type="inferred from homology"/>
<dbReference type="GO" id="GO:0016853">
    <property type="term" value="F:isomerase activity"/>
    <property type="evidence" value="ECO:0007669"/>
    <property type="project" value="UniProtKB-KW"/>
</dbReference>
<evidence type="ECO:0000256" key="2">
    <source>
        <dbReference type="ARBA" id="ARBA00023235"/>
    </source>
</evidence>
<protein>
    <recommendedName>
        <fullName evidence="5">Diaminopimelate epimerase-like protein</fullName>
    </recommendedName>
</protein>
<dbReference type="Gene3D" id="3.10.310.10">
    <property type="entry name" value="Diaminopimelate Epimerase, Chain A, domain 1"/>
    <property type="match status" value="2"/>
</dbReference>
<comment type="similarity">
    <text evidence="1">Belongs to the PhzF family.</text>
</comment>
<dbReference type="InterPro" id="IPR003719">
    <property type="entry name" value="Phenazine_PhzF-like"/>
</dbReference>